<evidence type="ECO:0000256" key="1">
    <source>
        <dbReference type="ARBA" id="ARBA00006865"/>
    </source>
</evidence>
<dbReference type="InterPro" id="IPR011049">
    <property type="entry name" value="Serralysin-like_metalloprot_C"/>
</dbReference>
<evidence type="ECO:0000313" key="4">
    <source>
        <dbReference type="Proteomes" id="UP000019666"/>
    </source>
</evidence>
<dbReference type="SUPFAM" id="SSF49899">
    <property type="entry name" value="Concanavalin A-like lectins/glucanases"/>
    <property type="match status" value="1"/>
</dbReference>
<name>A0A017HKL6_9RHOB</name>
<comment type="similarity">
    <text evidence="1">Belongs to the glycosyl hydrolase 16 family.</text>
</comment>
<dbReference type="InterPro" id="IPR001343">
    <property type="entry name" value="Hemolysn_Ca-bd"/>
</dbReference>
<evidence type="ECO:0000313" key="3">
    <source>
        <dbReference type="EMBL" id="EYD74324.1"/>
    </source>
</evidence>
<dbReference type="Gene3D" id="2.60.120.200">
    <property type="match status" value="1"/>
</dbReference>
<keyword evidence="4" id="KW-1185">Reference proteome</keyword>
<dbReference type="AlphaFoldDB" id="A0A017HKL6"/>
<comment type="caution">
    <text evidence="3">The sequence shown here is derived from an EMBL/GenBank/DDBJ whole genome shotgun (WGS) entry which is preliminary data.</text>
</comment>
<proteinExistence type="inferred from homology"/>
<accession>A0A017HKL6</accession>
<dbReference type="EMBL" id="AOSK01000117">
    <property type="protein sequence ID" value="EYD74324.1"/>
    <property type="molecule type" value="Genomic_DNA"/>
</dbReference>
<sequence>MQFRLYKLSQPVIDNGWLIANWDNPLSPIHEWQADNVFKTTDGGVALRLDRSGSKEPYAGGQIRSEDVDKLGTWSWTAQAPKMVNGEVFGMFMRGHEAGTDRPLEFDWEFVGKLGNSRVKITAHMEDAAGHHIKNFGYVDVGLGFDASKGFHRYETTVTATEAVFRVDGKVVQTIDRSDMPGGVWYSGPMRSYVNLWATDPQRADWSGVFTGEGLPLTGHLRRAETPGVDYNPPTTSMKTIGTETSASMVADDILVGRAGDDSLKGGVGDDVIKGLAGDDRLGGGDGADRLQGGGGADILDAGVDDDRDAFVFGRSVGDDRLVNFDPGEDVIRMTTDSVTGLSQEARAHSLWTSRSGDDVIVHGDVDGDAVADFQVTLLNVDRLTADDFEFA</sequence>
<gene>
    <name evidence="3" type="ORF">Rumeso_04105</name>
</gene>
<dbReference type="InterPro" id="IPR013320">
    <property type="entry name" value="ConA-like_dom_sf"/>
</dbReference>
<dbReference type="Pfam" id="PF00722">
    <property type="entry name" value="Glyco_hydro_16"/>
    <property type="match status" value="1"/>
</dbReference>
<dbReference type="InterPro" id="IPR000757">
    <property type="entry name" value="Beta-glucanase-like"/>
</dbReference>
<feature type="domain" description="GH16" evidence="2">
    <location>
        <begin position="3"/>
        <end position="232"/>
    </location>
</feature>
<dbReference type="Proteomes" id="UP000019666">
    <property type="component" value="Unassembled WGS sequence"/>
</dbReference>
<dbReference type="SUPFAM" id="SSF51120">
    <property type="entry name" value="beta-Roll"/>
    <property type="match status" value="1"/>
</dbReference>
<dbReference type="RefSeq" id="WP_051521519.1">
    <property type="nucleotide sequence ID" value="NZ_KK088609.1"/>
</dbReference>
<dbReference type="OrthoDB" id="7667126at2"/>
<protein>
    <recommendedName>
        <fullName evidence="2">GH16 domain-containing protein</fullName>
    </recommendedName>
</protein>
<dbReference type="HOGENOM" id="CLU_052017_0_0_5"/>
<reference evidence="3 4" key="1">
    <citation type="submission" date="2013-02" db="EMBL/GenBank/DDBJ databases">
        <authorList>
            <person name="Fiebig A."/>
            <person name="Goeker M."/>
            <person name="Klenk H.-P.P."/>
        </authorList>
    </citation>
    <scope>NUCLEOTIDE SEQUENCE [LARGE SCALE GENOMIC DNA]</scope>
    <source>
        <strain evidence="3 4">DSM 19309</strain>
    </source>
</reference>
<organism evidence="3 4">
    <name type="scientific">Rubellimicrobium mesophilum DSM 19309</name>
    <dbReference type="NCBI Taxonomy" id="442562"/>
    <lineage>
        <taxon>Bacteria</taxon>
        <taxon>Pseudomonadati</taxon>
        <taxon>Pseudomonadota</taxon>
        <taxon>Alphaproteobacteria</taxon>
        <taxon>Rhodobacterales</taxon>
        <taxon>Roseobacteraceae</taxon>
        <taxon>Rubellimicrobium</taxon>
    </lineage>
</organism>
<dbReference type="STRING" id="442562.Rumeso_04105"/>
<dbReference type="PROSITE" id="PS51762">
    <property type="entry name" value="GH16_2"/>
    <property type="match status" value="1"/>
</dbReference>
<dbReference type="Gene3D" id="2.150.10.10">
    <property type="entry name" value="Serralysin-like metalloprotease, C-terminal"/>
    <property type="match status" value="1"/>
</dbReference>
<dbReference type="InterPro" id="IPR018511">
    <property type="entry name" value="Hemolysin-typ_Ca-bd_CS"/>
</dbReference>
<evidence type="ECO:0000259" key="2">
    <source>
        <dbReference type="PROSITE" id="PS51762"/>
    </source>
</evidence>
<dbReference type="PRINTS" id="PR00313">
    <property type="entry name" value="CABNDNGRPT"/>
</dbReference>
<dbReference type="Pfam" id="PF00353">
    <property type="entry name" value="HemolysinCabind"/>
    <property type="match status" value="1"/>
</dbReference>
<dbReference type="GO" id="GO:0005975">
    <property type="term" value="P:carbohydrate metabolic process"/>
    <property type="evidence" value="ECO:0007669"/>
    <property type="project" value="InterPro"/>
</dbReference>
<dbReference type="GO" id="GO:0004553">
    <property type="term" value="F:hydrolase activity, hydrolyzing O-glycosyl compounds"/>
    <property type="evidence" value="ECO:0007669"/>
    <property type="project" value="InterPro"/>
</dbReference>
<dbReference type="PROSITE" id="PS00330">
    <property type="entry name" value="HEMOLYSIN_CALCIUM"/>
    <property type="match status" value="2"/>
</dbReference>
<dbReference type="GO" id="GO:0005509">
    <property type="term" value="F:calcium ion binding"/>
    <property type="evidence" value="ECO:0007669"/>
    <property type="project" value="InterPro"/>
</dbReference>